<comment type="caution">
    <text evidence="2">The sequence shown here is derived from an EMBL/GenBank/DDBJ whole genome shotgun (WGS) entry which is preliminary data.</text>
</comment>
<gene>
    <name evidence="2" type="ORF">HINF_LOCUS14502</name>
    <name evidence="3" type="ORF">HINF_LOCUS65816</name>
</gene>
<dbReference type="InterPro" id="IPR009053">
    <property type="entry name" value="Prefoldin"/>
</dbReference>
<evidence type="ECO:0000313" key="3">
    <source>
        <dbReference type="EMBL" id="CAL6091500.1"/>
    </source>
</evidence>
<evidence type="ECO:0000313" key="4">
    <source>
        <dbReference type="Proteomes" id="UP001642409"/>
    </source>
</evidence>
<dbReference type="Proteomes" id="UP001642409">
    <property type="component" value="Unassembled WGS sequence"/>
</dbReference>
<dbReference type="GO" id="GO:1990113">
    <property type="term" value="P:RNA polymerase I assembly"/>
    <property type="evidence" value="ECO:0007669"/>
    <property type="project" value="TreeGrafter"/>
</dbReference>
<reference evidence="2" key="1">
    <citation type="submission" date="2023-06" db="EMBL/GenBank/DDBJ databases">
        <authorList>
            <person name="Kurt Z."/>
        </authorList>
    </citation>
    <scope>NUCLEOTIDE SEQUENCE</scope>
</reference>
<name>A0AA86NUM3_9EUKA</name>
<comment type="similarity">
    <text evidence="1">Belongs to the prefoldin subunit alpha family.</text>
</comment>
<dbReference type="GO" id="GO:1990115">
    <property type="term" value="P:RNA polymerase III assembly"/>
    <property type="evidence" value="ECO:0007669"/>
    <property type="project" value="TreeGrafter"/>
</dbReference>
<dbReference type="EMBL" id="CATOUU010000377">
    <property type="protein sequence ID" value="CAI9926857.1"/>
    <property type="molecule type" value="Genomic_DNA"/>
</dbReference>
<dbReference type="GO" id="GO:1990114">
    <property type="term" value="P:RNA polymerase II core complex assembly"/>
    <property type="evidence" value="ECO:0007669"/>
    <property type="project" value="TreeGrafter"/>
</dbReference>
<dbReference type="PANTHER" id="PTHR12674">
    <property type="entry name" value="PREFOLDIN SUBUNIT 5"/>
    <property type="match status" value="1"/>
</dbReference>
<evidence type="ECO:0000256" key="1">
    <source>
        <dbReference type="ARBA" id="ARBA00010048"/>
    </source>
</evidence>
<dbReference type="GO" id="GO:0005737">
    <property type="term" value="C:cytoplasm"/>
    <property type="evidence" value="ECO:0007669"/>
    <property type="project" value="TreeGrafter"/>
</dbReference>
<keyword evidence="4" id="KW-1185">Reference proteome</keyword>
<dbReference type="AlphaFoldDB" id="A0AA86NUM3"/>
<reference evidence="3 4" key="2">
    <citation type="submission" date="2024-07" db="EMBL/GenBank/DDBJ databases">
        <authorList>
            <person name="Akdeniz Z."/>
        </authorList>
    </citation>
    <scope>NUCLEOTIDE SEQUENCE [LARGE SCALE GENOMIC DNA]</scope>
</reference>
<organism evidence="2">
    <name type="scientific">Hexamita inflata</name>
    <dbReference type="NCBI Taxonomy" id="28002"/>
    <lineage>
        <taxon>Eukaryota</taxon>
        <taxon>Metamonada</taxon>
        <taxon>Diplomonadida</taxon>
        <taxon>Hexamitidae</taxon>
        <taxon>Hexamitinae</taxon>
        <taxon>Hexamita</taxon>
    </lineage>
</organism>
<accession>A0AA86NUM3</accession>
<dbReference type="NCBIfam" id="TIGR00293">
    <property type="entry name" value="prefoldin subunit alpha"/>
    <property type="match status" value="1"/>
</dbReference>
<evidence type="ECO:0000313" key="2">
    <source>
        <dbReference type="EMBL" id="CAI9926857.1"/>
    </source>
</evidence>
<sequence>MSRGTQLDVTKLPIEQLAQLYKQVGVEMEALQRTLPLIQNAMNACQDSIESTKGLSQQKIKSEVLLPISDSAYAYGQVEEVSKVLIAIGGGFVAELTIEEAVKFFDNRLNNRKSELAKLRQALGQHQLTRDQIEIEIRSRPNPNQAQASQQVE</sequence>
<dbReference type="Pfam" id="PF02996">
    <property type="entry name" value="Prefoldin"/>
    <property type="match status" value="1"/>
</dbReference>
<dbReference type="PANTHER" id="PTHR12674:SF2">
    <property type="entry name" value="PREFOLDIN SUBUNIT 5"/>
    <property type="match status" value="1"/>
</dbReference>
<dbReference type="InterPro" id="IPR004127">
    <property type="entry name" value="Prefoldin_subunit_alpha"/>
</dbReference>
<dbReference type="Gene3D" id="1.10.287.370">
    <property type="match status" value="1"/>
</dbReference>
<protein>
    <submittedName>
        <fullName evidence="2">Prefoldin subunit</fullName>
    </submittedName>
    <submittedName>
        <fullName evidence="3">Prefoldin_subunit</fullName>
    </submittedName>
</protein>
<dbReference type="SUPFAM" id="SSF46579">
    <property type="entry name" value="Prefoldin"/>
    <property type="match status" value="1"/>
</dbReference>
<proteinExistence type="inferred from homology"/>
<dbReference type="GO" id="GO:0016272">
    <property type="term" value="C:prefoldin complex"/>
    <property type="evidence" value="ECO:0007669"/>
    <property type="project" value="InterPro"/>
</dbReference>
<dbReference type="GO" id="GO:0051082">
    <property type="term" value="F:unfolded protein binding"/>
    <property type="evidence" value="ECO:0007669"/>
    <property type="project" value="InterPro"/>
</dbReference>
<dbReference type="GO" id="GO:0006457">
    <property type="term" value="P:protein folding"/>
    <property type="evidence" value="ECO:0007669"/>
    <property type="project" value="InterPro"/>
</dbReference>
<dbReference type="InterPro" id="IPR011599">
    <property type="entry name" value="PFD_alpha_archaea"/>
</dbReference>
<dbReference type="EMBL" id="CAXDID020000436">
    <property type="protein sequence ID" value="CAL6091500.1"/>
    <property type="molecule type" value="Genomic_DNA"/>
</dbReference>